<name>A0A8H3EH18_9LECA</name>
<evidence type="ECO:0000256" key="7">
    <source>
        <dbReference type="ARBA" id="ARBA00023027"/>
    </source>
</evidence>
<comment type="caution">
    <text evidence="8">The sequence shown here is derived from an EMBL/GenBank/DDBJ whole genome shotgun (WGS) entry which is preliminary data.</text>
</comment>
<comment type="similarity">
    <text evidence="1">Belongs to the NAD kinase family.</text>
</comment>
<dbReference type="Proteomes" id="UP000664534">
    <property type="component" value="Unassembled WGS sequence"/>
</dbReference>
<dbReference type="EMBL" id="CAJPDT010000001">
    <property type="protein sequence ID" value="CAF9904438.1"/>
    <property type="molecule type" value="Genomic_DNA"/>
</dbReference>
<dbReference type="Pfam" id="PF01513">
    <property type="entry name" value="NAD_kinase"/>
    <property type="match status" value="1"/>
</dbReference>
<keyword evidence="3" id="KW-0547">Nucleotide-binding</keyword>
<evidence type="ECO:0000256" key="2">
    <source>
        <dbReference type="ARBA" id="ARBA00022679"/>
    </source>
</evidence>
<evidence type="ECO:0000256" key="3">
    <source>
        <dbReference type="ARBA" id="ARBA00022741"/>
    </source>
</evidence>
<keyword evidence="9" id="KW-1185">Reference proteome</keyword>
<dbReference type="InterPro" id="IPR017438">
    <property type="entry name" value="ATP-NAD_kinase_N"/>
</dbReference>
<dbReference type="AlphaFoldDB" id="A0A8H3EH18"/>
<accession>A0A8H3EH18</accession>
<evidence type="ECO:0000313" key="9">
    <source>
        <dbReference type="Proteomes" id="UP000664534"/>
    </source>
</evidence>
<dbReference type="HAMAP" id="MF_00361">
    <property type="entry name" value="NAD_kinase"/>
    <property type="match status" value="1"/>
</dbReference>
<evidence type="ECO:0000256" key="4">
    <source>
        <dbReference type="ARBA" id="ARBA00022777"/>
    </source>
</evidence>
<reference evidence="8" key="1">
    <citation type="submission" date="2021-03" db="EMBL/GenBank/DDBJ databases">
        <authorList>
            <person name="Tagirdzhanova G."/>
        </authorList>
    </citation>
    <scope>NUCLEOTIDE SEQUENCE</scope>
</reference>
<proteinExistence type="inferred from homology"/>
<dbReference type="Pfam" id="PF20143">
    <property type="entry name" value="NAD_kinase_C"/>
    <property type="match status" value="1"/>
</dbReference>
<dbReference type="Gene3D" id="3.40.50.10330">
    <property type="entry name" value="Probable inorganic polyphosphate/atp-NAD kinase, domain 1"/>
    <property type="match status" value="1"/>
</dbReference>
<evidence type="ECO:0000256" key="6">
    <source>
        <dbReference type="ARBA" id="ARBA00022857"/>
    </source>
</evidence>
<evidence type="ECO:0000256" key="5">
    <source>
        <dbReference type="ARBA" id="ARBA00022840"/>
    </source>
</evidence>
<keyword evidence="4 8" id="KW-0418">Kinase</keyword>
<keyword evidence="7" id="KW-0520">NAD</keyword>
<dbReference type="InterPro" id="IPR017437">
    <property type="entry name" value="ATP-NAD_kinase_PpnK-typ_C"/>
</dbReference>
<dbReference type="FunFam" id="2.60.200.30:FF:000009">
    <property type="entry name" value="Poly(P)/ATP NAD kinase"/>
    <property type="match status" value="1"/>
</dbReference>
<keyword evidence="5" id="KW-0067">ATP-binding</keyword>
<dbReference type="PANTHER" id="PTHR20275:SF26">
    <property type="entry name" value="NADH KINASE POS5, MITOCHONDRIAL"/>
    <property type="match status" value="1"/>
</dbReference>
<sequence length="477" mass="51523">MKVPRRKLYDLVHRRPFSSTPRRREIKHLLELPDRIHPSYHGWSASFQEDMVSLLTLAETKGNDLLSLRWPSPPKKILLVKKENTPETTEAVLEFAKYAQHSRPPTHLSDADSMSRHVHSTYPSISFILEPAPAYDLHNLLPFPLYTIPREITPSSNGVPLSPFLPQKVDVTATFGGDGTILHASSLFATTPSVPPILSFSMGTLGFLNEWKFPEHKRAFRELYMSGAPSSRHSILSPEQAASSPPVSQNAAHTIISKEGWPPTLGASLGSTRAARVLLRNRLRVAITSPDKKIITPPALHALNEVILHRGASPHLTHLTISISGRILTSTSADGLIISTPTGSTAYSLSAGGSIVHPLVKGLVITPICARSLSFRPLVLPAEAVVEVTVSGRGKEGVGVSIDGKDQDMRVGSGMGLRVWGEGVGRKAELGEEGEGWMGGVPCVMRGSGREGASGDEGWVGGLNGLLKFNYPFGEEG</sequence>
<dbReference type="PANTHER" id="PTHR20275">
    <property type="entry name" value="NAD KINASE"/>
    <property type="match status" value="1"/>
</dbReference>
<dbReference type="InterPro" id="IPR002504">
    <property type="entry name" value="NADK"/>
</dbReference>
<dbReference type="Gene3D" id="2.60.200.30">
    <property type="entry name" value="Probable inorganic polyphosphate/atp-NAD kinase, domain 2"/>
    <property type="match status" value="1"/>
</dbReference>
<dbReference type="OrthoDB" id="24581at2759"/>
<protein>
    <submittedName>
        <fullName evidence="8">NADH kinase pos5</fullName>
    </submittedName>
</protein>
<organism evidence="8 9">
    <name type="scientific">Imshaugia aleurites</name>
    <dbReference type="NCBI Taxonomy" id="172621"/>
    <lineage>
        <taxon>Eukaryota</taxon>
        <taxon>Fungi</taxon>
        <taxon>Dikarya</taxon>
        <taxon>Ascomycota</taxon>
        <taxon>Pezizomycotina</taxon>
        <taxon>Lecanoromycetes</taxon>
        <taxon>OSLEUM clade</taxon>
        <taxon>Lecanoromycetidae</taxon>
        <taxon>Lecanorales</taxon>
        <taxon>Lecanorineae</taxon>
        <taxon>Parmeliaceae</taxon>
        <taxon>Imshaugia</taxon>
    </lineage>
</organism>
<dbReference type="GO" id="GO:0006741">
    <property type="term" value="P:NADP+ biosynthetic process"/>
    <property type="evidence" value="ECO:0007669"/>
    <property type="project" value="InterPro"/>
</dbReference>
<gene>
    <name evidence="8" type="primary">POS5</name>
    <name evidence="8" type="ORF">IMSHALPRED_000055</name>
</gene>
<dbReference type="GO" id="GO:0019674">
    <property type="term" value="P:NAD+ metabolic process"/>
    <property type="evidence" value="ECO:0007669"/>
    <property type="project" value="InterPro"/>
</dbReference>
<evidence type="ECO:0000313" key="8">
    <source>
        <dbReference type="EMBL" id="CAF9904438.1"/>
    </source>
</evidence>
<evidence type="ECO:0000256" key="1">
    <source>
        <dbReference type="ARBA" id="ARBA00010995"/>
    </source>
</evidence>
<keyword evidence="2" id="KW-0808">Transferase</keyword>
<dbReference type="GO" id="GO:0003951">
    <property type="term" value="F:NAD+ kinase activity"/>
    <property type="evidence" value="ECO:0007669"/>
    <property type="project" value="InterPro"/>
</dbReference>
<dbReference type="SUPFAM" id="SSF111331">
    <property type="entry name" value="NAD kinase/diacylglycerol kinase-like"/>
    <property type="match status" value="1"/>
</dbReference>
<keyword evidence="6" id="KW-0521">NADP</keyword>
<dbReference type="GO" id="GO:0005524">
    <property type="term" value="F:ATP binding"/>
    <property type="evidence" value="ECO:0007669"/>
    <property type="project" value="UniProtKB-KW"/>
</dbReference>
<dbReference type="InterPro" id="IPR016064">
    <property type="entry name" value="NAD/diacylglycerol_kinase_sf"/>
</dbReference>